<feature type="transmembrane region" description="Helical" evidence="3">
    <location>
        <begin position="90"/>
        <end position="108"/>
    </location>
</feature>
<protein>
    <submittedName>
        <fullName evidence="4">Uncharacterized protein</fullName>
    </submittedName>
</protein>
<dbReference type="STRING" id="139825.A0A401GWD8"/>
<evidence type="ECO:0000256" key="3">
    <source>
        <dbReference type="SAM" id="Phobius"/>
    </source>
</evidence>
<dbReference type="Proteomes" id="UP000287166">
    <property type="component" value="Unassembled WGS sequence"/>
</dbReference>
<comment type="caution">
    <text evidence="4">The sequence shown here is derived from an EMBL/GenBank/DDBJ whole genome shotgun (WGS) entry which is preliminary data.</text>
</comment>
<gene>
    <name evidence="4" type="ORF">SCP_0904150</name>
</gene>
<evidence type="ECO:0000313" key="5">
    <source>
        <dbReference type="Proteomes" id="UP000287166"/>
    </source>
</evidence>
<sequence length="920" mass="100955">MVVTKRAPAAPVLTSRTNSSQPVPRAKHKAPSNDPYLPEVSSPLTDGGTAHTQGQRVDPQSSVNGTGVSSPKKKDSWTKKRRGKGALSRLVDLLTRIFILCFCIYVAIVCPNDAQSKTSICRGLSEYRRLVIDPYIIPPFQHVLAHPSVAPYVEKAKPFADRAIRITKPFVQRANYEFVTRVVPQWNVRIVPLWKKYAVPQFSRIDAQLGPYCTRMEEEYERRLGPFVDRATHTMRLLQQKAHPYVIQAAHKTYDGYERARPYARSAWEKFKLIITRLVAFLGEYRRRFVDPHVQKIWERVKELSSGGSKVPTPTDVGEFVTARISKAAEDATDVAPSVLASAQASHSESFSIVSDAAETTPVAILSEVVSQVFSSASLAAEPPAAVSSRVSGVSSLVDATASSVFSAASVSTSCSSSLTDAFPSIVSSLPSEFASSASEMAHAAFSIDSSIANQPLSVSSVGDAASEGLTHASQTAEHAGSAVSSDVSTVTDQASAYTSSVARVPSASLTSASASSFPLVVTEAVTPVPLLKQDEDAELAAFYAELGLSDVLADSSSQPAAPVHTETAEERAAREEERAERQRQREVQTAKRRADIEGRHAKWESELSMAIDTKQKALRNTLAALRKDAVAELKDSQEIKEEVDSLVEEAEKLLRGAEKYLQTLEKETRKEEEKKTMWERVVEKVDEKFNQRLQQTETVVNGWYLGVINRELVEVRKVAEDVKDIADRGQADVGLDYAYLDDVTYSDWQRYHDIVRASDNFTADAHSIQDGTHSSPPPNPVLPAITDLQSEVQDIVVGFETRLRRVRRTGERAFASHEVVVEPKHHAADETVSILPIEDVDNVRSHADIFVPPVVIGRSKEEVLDALNRAAAQDGETTSPTEKREASQKAEELVQELVEDVDDDESIPDATPVPAHEEL</sequence>
<evidence type="ECO:0000313" key="4">
    <source>
        <dbReference type="EMBL" id="GBE86536.1"/>
    </source>
</evidence>
<organism evidence="4 5">
    <name type="scientific">Sparassis crispa</name>
    <dbReference type="NCBI Taxonomy" id="139825"/>
    <lineage>
        <taxon>Eukaryota</taxon>
        <taxon>Fungi</taxon>
        <taxon>Dikarya</taxon>
        <taxon>Basidiomycota</taxon>
        <taxon>Agaricomycotina</taxon>
        <taxon>Agaricomycetes</taxon>
        <taxon>Polyporales</taxon>
        <taxon>Sparassidaceae</taxon>
        <taxon>Sparassis</taxon>
    </lineage>
</organism>
<dbReference type="RefSeq" id="XP_027617449.1">
    <property type="nucleotide sequence ID" value="XM_027761648.1"/>
</dbReference>
<feature type="compositionally biased region" description="Basic and acidic residues" evidence="2">
    <location>
        <begin position="567"/>
        <end position="594"/>
    </location>
</feature>
<evidence type="ECO:0000256" key="2">
    <source>
        <dbReference type="SAM" id="MobiDB-lite"/>
    </source>
</evidence>
<feature type="region of interest" description="Disordered" evidence="2">
    <location>
        <begin position="555"/>
        <end position="594"/>
    </location>
</feature>
<name>A0A401GWD8_9APHY</name>
<evidence type="ECO:0000256" key="1">
    <source>
        <dbReference type="SAM" id="Coils"/>
    </source>
</evidence>
<feature type="coiled-coil region" evidence="1">
    <location>
        <begin position="634"/>
        <end position="682"/>
    </location>
</feature>
<keyword evidence="3" id="KW-0812">Transmembrane</keyword>
<keyword evidence="3" id="KW-0472">Membrane</keyword>
<dbReference type="AlphaFoldDB" id="A0A401GWD8"/>
<reference evidence="4 5" key="1">
    <citation type="journal article" date="2018" name="Sci. Rep.">
        <title>Genome sequence of the cauliflower mushroom Sparassis crispa (Hanabiratake) and its association with beneficial usage.</title>
        <authorList>
            <person name="Kiyama R."/>
            <person name="Furutani Y."/>
            <person name="Kawaguchi K."/>
            <person name="Nakanishi T."/>
        </authorList>
    </citation>
    <scope>NUCLEOTIDE SEQUENCE [LARGE SCALE GENOMIC DNA]</scope>
</reference>
<dbReference type="OrthoDB" id="3260408at2759"/>
<keyword evidence="3" id="KW-1133">Transmembrane helix</keyword>
<feature type="region of interest" description="Disordered" evidence="2">
    <location>
        <begin position="871"/>
        <end position="920"/>
    </location>
</feature>
<proteinExistence type="predicted"/>
<feature type="region of interest" description="Disordered" evidence="2">
    <location>
        <begin position="1"/>
        <end position="81"/>
    </location>
</feature>
<feature type="compositionally biased region" description="Acidic residues" evidence="2">
    <location>
        <begin position="894"/>
        <end position="908"/>
    </location>
</feature>
<dbReference type="EMBL" id="BFAD01000009">
    <property type="protein sequence ID" value="GBE86536.1"/>
    <property type="molecule type" value="Genomic_DNA"/>
</dbReference>
<feature type="compositionally biased region" description="Polar residues" evidence="2">
    <location>
        <begin position="50"/>
        <end position="69"/>
    </location>
</feature>
<keyword evidence="1" id="KW-0175">Coiled coil</keyword>
<accession>A0A401GWD8</accession>
<feature type="compositionally biased region" description="Basic and acidic residues" evidence="2">
    <location>
        <begin position="882"/>
        <end position="893"/>
    </location>
</feature>
<dbReference type="GeneID" id="38783453"/>
<keyword evidence="5" id="KW-1185">Reference proteome</keyword>
<dbReference type="InParanoid" id="A0A401GWD8"/>